<evidence type="ECO:0000313" key="3">
    <source>
        <dbReference type="Proteomes" id="UP000481109"/>
    </source>
</evidence>
<protein>
    <submittedName>
        <fullName evidence="2">Uncharacterized protein</fullName>
    </submittedName>
</protein>
<dbReference type="AlphaFoldDB" id="A0A6G4XMB8"/>
<dbReference type="RefSeq" id="WP_165333225.1">
    <property type="nucleotide sequence ID" value="NZ_JAAKZW010000075.1"/>
</dbReference>
<gene>
    <name evidence="2" type="ORF">G6045_19155</name>
</gene>
<reference evidence="2 3" key="1">
    <citation type="submission" date="2020-02" db="EMBL/GenBank/DDBJ databases">
        <title>Whole-genome analyses of novel actinobacteria.</title>
        <authorList>
            <person name="Sahin N."/>
            <person name="Tokatli A."/>
        </authorList>
    </citation>
    <scope>NUCLEOTIDE SEQUENCE [LARGE SCALE GENOMIC DNA]</scope>
    <source>
        <strain evidence="2 3">YC504</strain>
    </source>
</reference>
<keyword evidence="3" id="KW-1185">Reference proteome</keyword>
<proteinExistence type="predicted"/>
<feature type="region of interest" description="Disordered" evidence="1">
    <location>
        <begin position="1"/>
        <end position="49"/>
    </location>
</feature>
<evidence type="ECO:0000313" key="2">
    <source>
        <dbReference type="EMBL" id="NGO77761.1"/>
    </source>
</evidence>
<dbReference type="Proteomes" id="UP000481109">
    <property type="component" value="Unassembled WGS sequence"/>
</dbReference>
<accession>A0A6G4XMB8</accession>
<sequence length="129" mass="14981">MMYDQQRAQQPPSKTPDPTKRRGPQPSRTEPARERDRATDPVLLPQNERDELALRLQQALDTSTDKPRQAVEEADAVLSDAITRLTAALTEHRRLLRTGWQDEDTELQPEELRLTLDQYRQITELLLRL</sequence>
<feature type="compositionally biased region" description="Basic and acidic residues" evidence="1">
    <location>
        <begin position="30"/>
        <end position="39"/>
    </location>
</feature>
<dbReference type="EMBL" id="JAAKZW010000075">
    <property type="protein sequence ID" value="NGO77761.1"/>
    <property type="molecule type" value="Genomic_DNA"/>
</dbReference>
<name>A0A6G4XMB8_9ACTN</name>
<feature type="compositionally biased region" description="Polar residues" evidence="1">
    <location>
        <begin position="1"/>
        <end position="12"/>
    </location>
</feature>
<organism evidence="2 3">
    <name type="scientific">Streptomyces mesophilus</name>
    <dbReference type="NCBI Taxonomy" id="1775132"/>
    <lineage>
        <taxon>Bacteria</taxon>
        <taxon>Bacillati</taxon>
        <taxon>Actinomycetota</taxon>
        <taxon>Actinomycetes</taxon>
        <taxon>Kitasatosporales</taxon>
        <taxon>Streptomycetaceae</taxon>
        <taxon>Streptomyces</taxon>
    </lineage>
</organism>
<evidence type="ECO:0000256" key="1">
    <source>
        <dbReference type="SAM" id="MobiDB-lite"/>
    </source>
</evidence>
<comment type="caution">
    <text evidence="2">The sequence shown here is derived from an EMBL/GenBank/DDBJ whole genome shotgun (WGS) entry which is preliminary data.</text>
</comment>